<evidence type="ECO:0000313" key="1">
    <source>
        <dbReference type="EMBL" id="MEJ1155154.1"/>
    </source>
</evidence>
<comment type="caution">
    <text evidence="1">The sequence shown here is derived from an EMBL/GenBank/DDBJ whole genome shotgun (WGS) entry which is preliminary data.</text>
</comment>
<accession>A0ABU8LTD7</accession>
<dbReference type="RefSeq" id="WP_337337561.1">
    <property type="nucleotide sequence ID" value="NZ_JBBDGL010000001.1"/>
</dbReference>
<gene>
    <name evidence="1" type="ORF">WDU96_06020</name>
</gene>
<sequence length="126" mass="13462">MAVQARELSIVQKLLESGRLLAEVIRGASAERLASIAANAEVLPEALRSDDPASVVKGVDERVFEALVEVGHSNSVIARDAQAQFDEQAAWREVIKDTIKGRETGVGLIALFNADGEGFDALMTSN</sequence>
<proteinExistence type="predicted"/>
<keyword evidence="2" id="KW-1185">Reference proteome</keyword>
<dbReference type="Proteomes" id="UP001368654">
    <property type="component" value="Unassembled WGS sequence"/>
</dbReference>
<evidence type="ECO:0000313" key="2">
    <source>
        <dbReference type="Proteomes" id="UP001368654"/>
    </source>
</evidence>
<organism evidence="1 2">
    <name type="scientific">Microbacterium marmarense</name>
    <dbReference type="NCBI Taxonomy" id="3122051"/>
    <lineage>
        <taxon>Bacteria</taxon>
        <taxon>Bacillati</taxon>
        <taxon>Actinomycetota</taxon>
        <taxon>Actinomycetes</taxon>
        <taxon>Micrococcales</taxon>
        <taxon>Microbacteriaceae</taxon>
        <taxon>Microbacterium</taxon>
    </lineage>
</organism>
<protein>
    <submittedName>
        <fullName evidence="1">Uncharacterized protein</fullName>
    </submittedName>
</protein>
<reference evidence="1 2" key="1">
    <citation type="submission" date="2024-02" db="EMBL/GenBank/DDBJ databases">
        <authorList>
            <person name="Saticioglu I.B."/>
        </authorList>
    </citation>
    <scope>NUCLEOTIDE SEQUENCE [LARGE SCALE GENOMIC DNA]</scope>
    <source>
        <strain evidence="1 2">Mu-86</strain>
    </source>
</reference>
<dbReference type="EMBL" id="JBBDGL010000001">
    <property type="protein sequence ID" value="MEJ1155154.1"/>
    <property type="molecule type" value="Genomic_DNA"/>
</dbReference>
<name>A0ABU8LTD7_9MICO</name>